<keyword evidence="3" id="KW-1185">Reference proteome</keyword>
<feature type="chain" id="PRO_5013366060" description="Secretin" evidence="1">
    <location>
        <begin position="23"/>
        <end position="257"/>
    </location>
</feature>
<feature type="signal peptide" evidence="1">
    <location>
        <begin position="1"/>
        <end position="22"/>
    </location>
</feature>
<dbReference type="OrthoDB" id="5401600at2"/>
<keyword evidence="1" id="KW-0732">Signal</keyword>
<dbReference type="AlphaFoldDB" id="A0A1W1XY39"/>
<dbReference type="RefSeq" id="WP_139798926.1">
    <property type="nucleotide sequence ID" value="NZ_FWXD01000025.1"/>
</dbReference>
<evidence type="ECO:0000256" key="1">
    <source>
        <dbReference type="SAM" id="SignalP"/>
    </source>
</evidence>
<protein>
    <recommendedName>
        <fullName evidence="4">Secretin</fullName>
    </recommendedName>
</protein>
<evidence type="ECO:0008006" key="4">
    <source>
        <dbReference type="Google" id="ProtNLM"/>
    </source>
</evidence>
<accession>A0A1W1XY39</accession>
<dbReference type="Proteomes" id="UP000192761">
    <property type="component" value="Unassembled WGS sequence"/>
</dbReference>
<reference evidence="2 3" key="1">
    <citation type="submission" date="2017-04" db="EMBL/GenBank/DDBJ databases">
        <authorList>
            <person name="Afonso C.L."/>
            <person name="Miller P.J."/>
            <person name="Scott M.A."/>
            <person name="Spackman E."/>
            <person name="Goraichik I."/>
            <person name="Dimitrov K.M."/>
            <person name="Suarez D.L."/>
            <person name="Swayne D.E."/>
        </authorList>
    </citation>
    <scope>NUCLEOTIDE SEQUENCE [LARGE SCALE GENOMIC DNA]</scope>
    <source>
        <strain evidence="2 3">DSM 23236</strain>
    </source>
</reference>
<proteinExistence type="predicted"/>
<organism evidence="2 3">
    <name type="scientific">Andreprevotia lacus DSM 23236</name>
    <dbReference type="NCBI Taxonomy" id="1121001"/>
    <lineage>
        <taxon>Bacteria</taxon>
        <taxon>Pseudomonadati</taxon>
        <taxon>Pseudomonadota</taxon>
        <taxon>Betaproteobacteria</taxon>
        <taxon>Neisseriales</taxon>
        <taxon>Chitinibacteraceae</taxon>
        <taxon>Andreprevotia</taxon>
    </lineage>
</organism>
<dbReference type="EMBL" id="FWXD01000025">
    <property type="protein sequence ID" value="SMC28767.1"/>
    <property type="molecule type" value="Genomic_DNA"/>
</dbReference>
<evidence type="ECO:0000313" key="2">
    <source>
        <dbReference type="EMBL" id="SMC28767.1"/>
    </source>
</evidence>
<evidence type="ECO:0000313" key="3">
    <source>
        <dbReference type="Proteomes" id="UP000192761"/>
    </source>
</evidence>
<name>A0A1W1XY39_9NEIS</name>
<sequence length="257" mass="28008">MPTIVRCLCALALLACAAGSQADVVDVVPLHHKLAGELAPTLQQAFPDASIQAFNGQLVVRAVDAVQFGRIARLASQLDTPNHQLTVTVEQRSNDAVQRNHVDVGGRVIVSPRHVGGSVEIEGRTDEHDEDSASIQSVSTMDGGRAMIALGQTRFYPALDFIYRPGYVIATHGGAWQQAETGFWVEPHVLDDRVQLRLYPRSNRLNADGSVSVRGVVSEVSGRLGEWLPVGTSDQHWDGSSGQRQGRYTVWVRVELR</sequence>
<dbReference type="STRING" id="1121001.SAMN02745857_03394"/>
<gene>
    <name evidence="2" type="ORF">SAMN02745857_03394</name>
</gene>